<evidence type="ECO:0000313" key="2">
    <source>
        <dbReference type="Proteomes" id="UP000315309"/>
    </source>
</evidence>
<evidence type="ECO:0008006" key="3">
    <source>
        <dbReference type="Google" id="ProtNLM"/>
    </source>
</evidence>
<sequence length="96" mass="11150">MKVKALLAVLLLLVLTGCSSISQGYVTGKEHQPGFYYFVQQCVGYNTNGTCRQWMPVQMYQPERWILHLQEDEDTGWVNVTVEVYDEYDVGDYYPE</sequence>
<dbReference type="EMBL" id="MN062711">
    <property type="protein sequence ID" value="QDP44841.1"/>
    <property type="molecule type" value="Genomic_DNA"/>
</dbReference>
<dbReference type="Proteomes" id="UP000315309">
    <property type="component" value="Segment"/>
</dbReference>
<dbReference type="RefSeq" id="YP_009850679.1">
    <property type="nucleotide sequence ID" value="NC_048801.1"/>
</dbReference>
<protein>
    <recommendedName>
        <fullName evidence="3">Lipoprotein</fullName>
    </recommendedName>
</protein>
<organism evidence="1 2">
    <name type="scientific">Microbacterium phage Araxxi</name>
    <dbReference type="NCBI Taxonomy" id="2590948"/>
    <lineage>
        <taxon>Viruses</taxon>
        <taxon>Duplodnaviria</taxon>
        <taxon>Heunggongvirae</taxon>
        <taxon>Uroviricota</taxon>
        <taxon>Caudoviricetes</taxon>
        <taxon>Burrovirus</taxon>
        <taxon>Burrovirus araxxi</taxon>
    </lineage>
</organism>
<proteinExistence type="predicted"/>
<dbReference type="PROSITE" id="PS51257">
    <property type="entry name" value="PROKAR_LIPOPROTEIN"/>
    <property type="match status" value="1"/>
</dbReference>
<gene>
    <name evidence="1" type="primary">22</name>
    <name evidence="1" type="ORF">SEA_ARAXXI_22</name>
</gene>
<keyword evidence="2" id="KW-1185">Reference proteome</keyword>
<name>A0A516KT27_9CAUD</name>
<dbReference type="GeneID" id="55621162"/>
<accession>A0A516KT27</accession>
<evidence type="ECO:0000313" key="1">
    <source>
        <dbReference type="EMBL" id="QDP44841.1"/>
    </source>
</evidence>
<reference evidence="1 2" key="1">
    <citation type="submission" date="2019-06" db="EMBL/GenBank/DDBJ databases">
        <authorList>
            <person name="Cleveland K."/>
            <person name="Luciani P."/>
            <person name="Chung H."/>
            <person name="Caruso S.M."/>
            <person name="Garlena R.A."/>
            <person name="Russell D.A."/>
            <person name="Pope W.H."/>
            <person name="Jacobs-Sera D."/>
            <person name="Hatfull G.F."/>
        </authorList>
    </citation>
    <scope>NUCLEOTIDE SEQUENCE [LARGE SCALE GENOMIC DNA]</scope>
</reference>
<dbReference type="KEGG" id="vg:55621162"/>